<feature type="region of interest" description="Disordered" evidence="3">
    <location>
        <begin position="99"/>
        <end position="147"/>
    </location>
</feature>
<evidence type="ECO:0000256" key="3">
    <source>
        <dbReference type="SAM" id="MobiDB-lite"/>
    </source>
</evidence>
<dbReference type="GO" id="GO:0003729">
    <property type="term" value="F:mRNA binding"/>
    <property type="evidence" value="ECO:0007669"/>
    <property type="project" value="TreeGrafter"/>
</dbReference>
<dbReference type="SMART" id="SM00360">
    <property type="entry name" value="RRM"/>
    <property type="match status" value="2"/>
</dbReference>
<reference evidence="6" key="2">
    <citation type="submission" date="2018-02" db="EMBL/GenBank/DDBJ databases">
        <authorList>
            <person name="Cohen D.B."/>
            <person name="Kent A.D."/>
        </authorList>
    </citation>
    <scope>NUCLEOTIDE SEQUENCE</scope>
    <source>
        <strain evidence="6">1602</strain>
    </source>
</reference>
<dbReference type="Pfam" id="PF00076">
    <property type="entry name" value="RRM_1"/>
    <property type="match status" value="2"/>
</dbReference>
<dbReference type="InterPro" id="IPR035979">
    <property type="entry name" value="RBD_domain_sf"/>
</dbReference>
<name>A0A2P6TJ91_CHLSO</name>
<proteinExistence type="predicted"/>
<dbReference type="InterPro" id="IPR012677">
    <property type="entry name" value="Nucleotide-bd_a/b_plait_sf"/>
</dbReference>
<dbReference type="EMBL" id="LHPG02000014">
    <property type="protein sequence ID" value="PRW39312.1"/>
    <property type="molecule type" value="Genomic_DNA"/>
</dbReference>
<dbReference type="SUPFAM" id="SSF54928">
    <property type="entry name" value="RNA-binding domain, RBD"/>
    <property type="match status" value="1"/>
</dbReference>
<dbReference type="AlphaFoldDB" id="A0A2P6TJ91"/>
<evidence type="ECO:0000313" key="7">
    <source>
        <dbReference type="Proteomes" id="UP000239899"/>
    </source>
</evidence>
<protein>
    <submittedName>
        <fullName evidence="6">Polyadenylate binding isoform A</fullName>
    </submittedName>
    <submittedName>
        <fullName evidence="5">Polyadenylate binding isoform C</fullName>
    </submittedName>
</protein>
<evidence type="ECO:0000313" key="5">
    <source>
        <dbReference type="EMBL" id="PRW39312.1"/>
    </source>
</evidence>
<accession>A0A2P6TJ91</accession>
<organism evidence="6 7">
    <name type="scientific">Chlorella sorokiniana</name>
    <name type="common">Freshwater green alga</name>
    <dbReference type="NCBI Taxonomy" id="3076"/>
    <lineage>
        <taxon>Eukaryota</taxon>
        <taxon>Viridiplantae</taxon>
        <taxon>Chlorophyta</taxon>
        <taxon>core chlorophytes</taxon>
        <taxon>Trebouxiophyceae</taxon>
        <taxon>Chlorellales</taxon>
        <taxon>Chlorellaceae</taxon>
        <taxon>Chlorella clade</taxon>
        <taxon>Chlorella</taxon>
    </lineage>
</organism>
<dbReference type="InterPro" id="IPR000504">
    <property type="entry name" value="RRM_dom"/>
</dbReference>
<keyword evidence="1 2" id="KW-0694">RNA-binding</keyword>
<feature type="domain" description="RRM" evidence="4">
    <location>
        <begin position="223"/>
        <end position="299"/>
    </location>
</feature>
<sequence length="416" mass="43887">MAEWGGALEVGGLPSSASIDELSVLLSQLAHCRQHHILLSSRGAASAVAALVLLPSTDAASSVADMLDSYPLSGGLLETRPCADPADWVRRHVLQHLPKVGSRRPQAPPPAQPAQPPAPQPLRPPAPQPMQPPPPQPQQPPAPQPLAITTSGLTALEAEAREVQRMLQEQQQLFGGGGGGWDAEEEGEPSNGEGDWSQVGFRSGGARSAGGGKGAPMRAASKCRILVRNIALEVQQAAVRTFFSQFGQVTEAVKFPEARYAFVHFFDADDAAAAIAAVDRQVVPELNPAVPLYASYRDQSSGGGGSSSAFGNAGAATRKAGSGGGHPISATPTGKLFVGHLAGGVTVKDLEAVFGRFGPVYDLELRRANGQGRTDQWAFVNFRRKQDALAAYQQLEVQWVAELTDNRPLKLQFRSA</sequence>
<evidence type="ECO:0000259" key="4">
    <source>
        <dbReference type="PROSITE" id="PS50102"/>
    </source>
</evidence>
<dbReference type="STRING" id="3076.A0A2P6TJ91"/>
<feature type="compositionally biased region" description="Low complexity" evidence="3">
    <location>
        <begin position="307"/>
        <end position="316"/>
    </location>
</feature>
<dbReference type="InterPro" id="IPR050502">
    <property type="entry name" value="Euk_RNA-bind_prot"/>
</dbReference>
<feature type="region of interest" description="Disordered" evidence="3">
    <location>
        <begin position="173"/>
        <end position="198"/>
    </location>
</feature>
<evidence type="ECO:0000313" key="6">
    <source>
        <dbReference type="EMBL" id="PRW39314.1"/>
    </source>
</evidence>
<dbReference type="PROSITE" id="PS50102">
    <property type="entry name" value="RRM"/>
    <property type="match status" value="2"/>
</dbReference>
<gene>
    <name evidence="6" type="ORF">C2E21_7105</name>
</gene>
<dbReference type="CDD" id="cd00590">
    <property type="entry name" value="RRM_SF"/>
    <property type="match status" value="1"/>
</dbReference>
<dbReference type="GO" id="GO:0005634">
    <property type="term" value="C:nucleus"/>
    <property type="evidence" value="ECO:0007669"/>
    <property type="project" value="TreeGrafter"/>
</dbReference>
<feature type="domain" description="RRM" evidence="4">
    <location>
        <begin position="334"/>
        <end position="416"/>
    </location>
</feature>
<feature type="compositionally biased region" description="Pro residues" evidence="3">
    <location>
        <begin position="106"/>
        <end position="144"/>
    </location>
</feature>
<feature type="region of interest" description="Disordered" evidence="3">
    <location>
        <begin position="305"/>
        <end position="326"/>
    </location>
</feature>
<evidence type="ECO:0000256" key="2">
    <source>
        <dbReference type="PROSITE-ProRule" id="PRU00176"/>
    </source>
</evidence>
<keyword evidence="7" id="KW-1185">Reference proteome</keyword>
<dbReference type="Proteomes" id="UP000239899">
    <property type="component" value="Unassembled WGS sequence"/>
</dbReference>
<dbReference type="PANTHER" id="PTHR48025">
    <property type="entry name" value="OS02G0815200 PROTEIN"/>
    <property type="match status" value="1"/>
</dbReference>
<evidence type="ECO:0000256" key="1">
    <source>
        <dbReference type="ARBA" id="ARBA00022884"/>
    </source>
</evidence>
<dbReference type="Gene3D" id="3.30.70.330">
    <property type="match status" value="2"/>
</dbReference>
<comment type="caution">
    <text evidence="6">The sequence shown here is derived from an EMBL/GenBank/DDBJ whole genome shotgun (WGS) entry which is preliminary data.</text>
</comment>
<dbReference type="PANTHER" id="PTHR48025:SF1">
    <property type="entry name" value="RRM DOMAIN-CONTAINING PROTEIN"/>
    <property type="match status" value="1"/>
</dbReference>
<dbReference type="EMBL" id="LHPG02000014">
    <property type="protein sequence ID" value="PRW39314.1"/>
    <property type="molecule type" value="Genomic_DNA"/>
</dbReference>
<dbReference type="OrthoDB" id="439808at2759"/>
<reference evidence="6 7" key="1">
    <citation type="journal article" date="2018" name="Plant J.">
        <title>Genome sequences of Chlorella sorokiniana UTEX 1602 and Micractinium conductrix SAG 241.80: implications to maltose excretion by a green alga.</title>
        <authorList>
            <person name="Arriola M.B."/>
            <person name="Velmurugan N."/>
            <person name="Zhang Y."/>
            <person name="Plunkett M.H."/>
            <person name="Hondzo H."/>
            <person name="Barney B.M."/>
        </authorList>
    </citation>
    <scope>NUCLEOTIDE SEQUENCE [LARGE SCALE GENOMIC DNA]</scope>
    <source>
        <strain evidence="6">1602</strain>
        <strain evidence="7">UTEX 1602</strain>
    </source>
</reference>